<dbReference type="GO" id="GO:0008654">
    <property type="term" value="P:phospholipid biosynthetic process"/>
    <property type="evidence" value="ECO:0007669"/>
    <property type="project" value="UniProtKB-KW"/>
</dbReference>
<organism evidence="10 11">
    <name type="scientific">Candidatus Naiadarchaeum limnaeum</name>
    <dbReference type="NCBI Taxonomy" id="2756139"/>
    <lineage>
        <taxon>Archaea</taxon>
        <taxon>Candidatus Undinarchaeota</taxon>
        <taxon>Candidatus Undinarchaeia</taxon>
        <taxon>Candidatus Naiadarchaeales</taxon>
        <taxon>Candidatus Naiadarchaeaceae</taxon>
        <taxon>Candidatus Naiadarchaeum</taxon>
    </lineage>
</organism>
<dbReference type="GO" id="GO:0016491">
    <property type="term" value="F:oxidoreductase activity"/>
    <property type="evidence" value="ECO:0007669"/>
    <property type="project" value="UniProtKB-KW"/>
</dbReference>
<keyword evidence="5" id="KW-0443">Lipid metabolism</keyword>
<dbReference type="EMBL" id="DVAB01000008">
    <property type="protein sequence ID" value="HIK00068.1"/>
    <property type="molecule type" value="Genomic_DNA"/>
</dbReference>
<keyword evidence="2" id="KW-0285">Flavoprotein</keyword>
<evidence type="ECO:0000313" key="10">
    <source>
        <dbReference type="EMBL" id="HIK00068.1"/>
    </source>
</evidence>
<dbReference type="Gene3D" id="3.50.50.60">
    <property type="entry name" value="FAD/NAD(P)-binding domain"/>
    <property type="match status" value="1"/>
</dbReference>
<evidence type="ECO:0000256" key="4">
    <source>
        <dbReference type="ARBA" id="ARBA00023002"/>
    </source>
</evidence>
<feature type="domain" description="FAD-binding" evidence="8">
    <location>
        <begin position="2"/>
        <end position="35"/>
    </location>
</feature>
<evidence type="ECO:0000259" key="9">
    <source>
        <dbReference type="Pfam" id="PF22578"/>
    </source>
</evidence>
<dbReference type="InterPro" id="IPR054715">
    <property type="entry name" value="GGR_cat"/>
</dbReference>
<name>A0A832XLM2_9ARCH</name>
<proteinExistence type="predicted"/>
<evidence type="ECO:0000256" key="2">
    <source>
        <dbReference type="ARBA" id="ARBA00022630"/>
    </source>
</evidence>
<keyword evidence="6" id="KW-0594">Phospholipid biosynthesis</keyword>
<dbReference type="Proteomes" id="UP000646946">
    <property type="component" value="Unassembled WGS sequence"/>
</dbReference>
<evidence type="ECO:0000256" key="1">
    <source>
        <dbReference type="ARBA" id="ARBA00022516"/>
    </source>
</evidence>
<sequence>MADVTIVGGGTAGLFLARELKTKGISSVVYEEHKELGKPIHDTGILSKNLDEFIDFHKKITLNKVKGARFYSPSGKVVELTRKEDEAYILDRDKLEKELAKGIDVELGKRVENLNFKSKYIIGADGTRSTVAKLAGFPEIETWLLGLQYEIPNEGTHEKDFVELYFGREFSPGFFAWIVPTDKRLRVGLAVNGNAKEFLDKFVKAKLGKVEILETIGGLIPMRWRSQFVKENVALVGDAAGQVKPTTGGGIYIGMASARILASAIAKNDLNFYEAEWYEKIMPELEHGLKIRNFLNMLSDREIDKIFDLLQNEKIRKIILEHGDMDKPSKLVKAVLGNPELLIGYLPFLKYLW</sequence>
<keyword evidence="11" id="KW-1185">Reference proteome</keyword>
<reference evidence="10 11" key="1">
    <citation type="journal article" name="Nat. Commun.">
        <title>Undinarchaeota illuminate DPANN phylogeny and the impact of gene transfer on archaeal evolution.</title>
        <authorList>
            <person name="Dombrowski N."/>
            <person name="Williams T.A."/>
            <person name="Sun J."/>
            <person name="Woodcroft B.J."/>
            <person name="Lee J.H."/>
            <person name="Minh B.Q."/>
            <person name="Rinke C."/>
            <person name="Spang A."/>
        </authorList>
    </citation>
    <scope>NUCLEOTIDE SEQUENCE [LARGE SCALE GENOMIC DNA]</scope>
    <source>
        <strain evidence="10">MAG_bin1129</strain>
    </source>
</reference>
<evidence type="ECO:0000256" key="7">
    <source>
        <dbReference type="ARBA" id="ARBA00023264"/>
    </source>
</evidence>
<evidence type="ECO:0000256" key="3">
    <source>
        <dbReference type="ARBA" id="ARBA00022827"/>
    </source>
</evidence>
<evidence type="ECO:0000256" key="5">
    <source>
        <dbReference type="ARBA" id="ARBA00023098"/>
    </source>
</evidence>
<dbReference type="InterPro" id="IPR036188">
    <property type="entry name" value="FAD/NAD-bd_sf"/>
</dbReference>
<dbReference type="InterPro" id="IPR002938">
    <property type="entry name" value="FAD-bd"/>
</dbReference>
<evidence type="ECO:0000313" key="11">
    <source>
        <dbReference type="Proteomes" id="UP000646946"/>
    </source>
</evidence>
<protein>
    <submittedName>
        <fullName evidence="10">NAD(P)/FAD-dependent oxidoreductase</fullName>
    </submittedName>
</protein>
<gene>
    <name evidence="10" type="ORF">H1016_00830</name>
</gene>
<evidence type="ECO:0000259" key="8">
    <source>
        <dbReference type="Pfam" id="PF01494"/>
    </source>
</evidence>
<dbReference type="AlphaFoldDB" id="A0A832XLM2"/>
<evidence type="ECO:0000256" key="6">
    <source>
        <dbReference type="ARBA" id="ARBA00023209"/>
    </source>
</evidence>
<dbReference type="InterPro" id="IPR050407">
    <property type="entry name" value="Geranylgeranyl_reductase"/>
</dbReference>
<feature type="domain" description="Digeranylgeranylglycerophospholipid reductase catalytic" evidence="9">
    <location>
        <begin position="146"/>
        <end position="219"/>
    </location>
</feature>
<dbReference type="PANTHER" id="PTHR42685">
    <property type="entry name" value="GERANYLGERANYL DIPHOSPHATE REDUCTASE"/>
    <property type="match status" value="1"/>
</dbReference>
<dbReference type="Pfam" id="PF01494">
    <property type="entry name" value="FAD_binding_3"/>
    <property type="match status" value="1"/>
</dbReference>
<keyword evidence="7" id="KW-1208">Phospholipid metabolism</keyword>
<accession>A0A832XLM2</accession>
<keyword evidence="1" id="KW-0444">Lipid biosynthesis</keyword>
<keyword evidence="4" id="KW-0560">Oxidoreductase</keyword>
<dbReference type="GO" id="GO:0071949">
    <property type="term" value="F:FAD binding"/>
    <property type="evidence" value="ECO:0007669"/>
    <property type="project" value="InterPro"/>
</dbReference>
<keyword evidence="3" id="KW-0274">FAD</keyword>
<comment type="caution">
    <text evidence="10">The sequence shown here is derived from an EMBL/GenBank/DDBJ whole genome shotgun (WGS) entry which is preliminary data.</text>
</comment>
<dbReference type="PANTHER" id="PTHR42685:SF18">
    <property type="entry name" value="DIGERANYLGERANYLGLYCEROPHOSPHOLIPID REDUCTASE"/>
    <property type="match status" value="1"/>
</dbReference>
<dbReference type="Gene3D" id="3.30.9.10">
    <property type="entry name" value="D-Amino Acid Oxidase, subunit A, domain 2"/>
    <property type="match status" value="1"/>
</dbReference>
<dbReference type="SUPFAM" id="SSF51905">
    <property type="entry name" value="FAD/NAD(P)-binding domain"/>
    <property type="match status" value="1"/>
</dbReference>
<dbReference type="Pfam" id="PF22578">
    <property type="entry name" value="GGR_cat"/>
    <property type="match status" value="1"/>
</dbReference>